<dbReference type="EMBL" id="JAPDRN010000062">
    <property type="protein sequence ID" value="KAJ9630282.1"/>
    <property type="molecule type" value="Genomic_DNA"/>
</dbReference>
<feature type="domain" description="Wax synthase" evidence="5">
    <location>
        <begin position="150"/>
        <end position="214"/>
    </location>
</feature>
<dbReference type="InterPro" id="IPR032805">
    <property type="entry name" value="Wax_synthase_dom"/>
</dbReference>
<sequence>MNPMWFAPPNRPLRPATDSSVAAANTVAILTLLLPQGAARSFAGLPPILYIAYNLRRCSTGKIENDYLNAINVFTCLMRYLDFCVINVPERDFHRVRPDGNAETESDVRNMTIWQKFRWNFDLFMTMRGVGWNWRVKNVEAVPMQLSRRHQLHRRWFESANSLLRRMLGVTKGSIISRYLQLYNAFFLSAVMHHVGSLNNPYSPMAWAQVAFFLMQPVAITFEDLAIYLGEQAGLEKNRKIKALGFAWVCLALSYTLRYAAAAVYAAGLGTARHPLVAHIQLTRRIFG</sequence>
<evidence type="ECO:0000256" key="2">
    <source>
        <dbReference type="ARBA" id="ARBA00022692"/>
    </source>
</evidence>
<dbReference type="Pfam" id="PF13813">
    <property type="entry name" value="MBOAT_2"/>
    <property type="match status" value="1"/>
</dbReference>
<evidence type="ECO:0000313" key="7">
    <source>
        <dbReference type="Proteomes" id="UP001172681"/>
    </source>
</evidence>
<keyword evidence="2" id="KW-0812">Transmembrane</keyword>
<gene>
    <name evidence="6" type="ORF">H2204_008500</name>
</gene>
<dbReference type="Proteomes" id="UP001172681">
    <property type="component" value="Unassembled WGS sequence"/>
</dbReference>
<organism evidence="6 7">
    <name type="scientific">Knufia peltigerae</name>
    <dbReference type="NCBI Taxonomy" id="1002370"/>
    <lineage>
        <taxon>Eukaryota</taxon>
        <taxon>Fungi</taxon>
        <taxon>Dikarya</taxon>
        <taxon>Ascomycota</taxon>
        <taxon>Pezizomycotina</taxon>
        <taxon>Eurotiomycetes</taxon>
        <taxon>Chaetothyriomycetidae</taxon>
        <taxon>Chaetothyriales</taxon>
        <taxon>Trichomeriaceae</taxon>
        <taxon>Knufia</taxon>
    </lineage>
</organism>
<evidence type="ECO:0000256" key="4">
    <source>
        <dbReference type="ARBA" id="ARBA00023136"/>
    </source>
</evidence>
<name>A0AA38Y016_9EURO</name>
<keyword evidence="7" id="KW-1185">Reference proteome</keyword>
<proteinExistence type="predicted"/>
<keyword evidence="3" id="KW-1133">Transmembrane helix</keyword>
<evidence type="ECO:0000259" key="5">
    <source>
        <dbReference type="Pfam" id="PF13813"/>
    </source>
</evidence>
<evidence type="ECO:0000313" key="6">
    <source>
        <dbReference type="EMBL" id="KAJ9630282.1"/>
    </source>
</evidence>
<keyword evidence="4" id="KW-0472">Membrane</keyword>
<comment type="subcellular location">
    <subcellularLocation>
        <location evidence="1">Membrane</location>
        <topology evidence="1">Multi-pass membrane protein</topology>
    </subcellularLocation>
</comment>
<evidence type="ECO:0000256" key="3">
    <source>
        <dbReference type="ARBA" id="ARBA00022989"/>
    </source>
</evidence>
<evidence type="ECO:0000256" key="1">
    <source>
        <dbReference type="ARBA" id="ARBA00004141"/>
    </source>
</evidence>
<comment type="caution">
    <text evidence="6">The sequence shown here is derived from an EMBL/GenBank/DDBJ whole genome shotgun (WGS) entry which is preliminary data.</text>
</comment>
<dbReference type="GO" id="GO:0016020">
    <property type="term" value="C:membrane"/>
    <property type="evidence" value="ECO:0007669"/>
    <property type="project" value="UniProtKB-SubCell"/>
</dbReference>
<reference evidence="6" key="1">
    <citation type="submission" date="2022-10" db="EMBL/GenBank/DDBJ databases">
        <title>Culturing micro-colonial fungi from biological soil crusts in the Mojave desert and describing Neophaeococcomyces mojavensis, and introducing the new genera and species Taxawa tesnikishii.</title>
        <authorList>
            <person name="Kurbessoian T."/>
            <person name="Stajich J.E."/>
        </authorList>
    </citation>
    <scope>NUCLEOTIDE SEQUENCE</scope>
    <source>
        <strain evidence="6">TK_35</strain>
    </source>
</reference>
<protein>
    <recommendedName>
        <fullName evidence="5">Wax synthase domain-containing protein</fullName>
    </recommendedName>
</protein>
<accession>A0AA38Y016</accession>
<dbReference type="AlphaFoldDB" id="A0AA38Y016"/>